<keyword evidence="4" id="KW-1185">Reference proteome</keyword>
<dbReference type="Proteomes" id="UP000639772">
    <property type="component" value="Unassembled WGS sequence"/>
</dbReference>
<dbReference type="OrthoDB" id="785756at2759"/>
<organism evidence="1 4">
    <name type="scientific">Vanilla planifolia</name>
    <name type="common">Vanilla</name>
    <dbReference type="NCBI Taxonomy" id="51239"/>
    <lineage>
        <taxon>Eukaryota</taxon>
        <taxon>Viridiplantae</taxon>
        <taxon>Streptophyta</taxon>
        <taxon>Embryophyta</taxon>
        <taxon>Tracheophyta</taxon>
        <taxon>Spermatophyta</taxon>
        <taxon>Magnoliopsida</taxon>
        <taxon>Liliopsida</taxon>
        <taxon>Asparagales</taxon>
        <taxon>Orchidaceae</taxon>
        <taxon>Vanilloideae</taxon>
        <taxon>Vanilleae</taxon>
        <taxon>Vanilla</taxon>
    </lineage>
</organism>
<gene>
    <name evidence="2" type="ORF">HPP92_004639</name>
    <name evidence="3" type="ORF">HPP92_004642</name>
    <name evidence="1" type="ORF">HPP92_004995</name>
</gene>
<accession>A0A835RTH5</accession>
<dbReference type="AlphaFoldDB" id="A0A835RTH5"/>
<reference evidence="4 5" key="1">
    <citation type="journal article" date="2020" name="Nat. Food">
        <title>A phased Vanilla planifolia genome enables genetic improvement of flavour and production.</title>
        <authorList>
            <person name="Hasing T."/>
            <person name="Tang H."/>
            <person name="Brym M."/>
            <person name="Khazi F."/>
            <person name="Huang T."/>
            <person name="Chambers A.H."/>
        </authorList>
    </citation>
    <scope>NUCLEOTIDE SEQUENCE [LARGE SCALE GENOMIC DNA]</scope>
    <source>
        <tissue evidence="1">Leaf</tissue>
    </source>
</reference>
<dbReference type="EMBL" id="JADCNM010000002">
    <property type="protein sequence ID" value="KAG0493645.1"/>
    <property type="molecule type" value="Genomic_DNA"/>
</dbReference>
<dbReference type="GO" id="GO:1901135">
    <property type="term" value="P:carbohydrate derivative metabolic process"/>
    <property type="evidence" value="ECO:0007669"/>
    <property type="project" value="UniProtKB-ARBA"/>
</dbReference>
<dbReference type="EMBL" id="JADCNL010000002">
    <property type="protein sequence ID" value="KAG0491597.1"/>
    <property type="molecule type" value="Genomic_DNA"/>
</dbReference>
<evidence type="ECO:0000313" key="3">
    <source>
        <dbReference type="EMBL" id="KAG0493648.1"/>
    </source>
</evidence>
<dbReference type="SUPFAM" id="SSF53756">
    <property type="entry name" value="UDP-Glycosyltransferase/glycogen phosphorylase"/>
    <property type="match status" value="1"/>
</dbReference>
<dbReference type="EMBL" id="JADCNM010000002">
    <property type="protein sequence ID" value="KAG0493648.1"/>
    <property type="molecule type" value="Genomic_DNA"/>
</dbReference>
<evidence type="ECO:0000313" key="1">
    <source>
        <dbReference type="EMBL" id="KAG0491597.1"/>
    </source>
</evidence>
<dbReference type="Proteomes" id="UP000636800">
    <property type="component" value="Chromosome 2"/>
</dbReference>
<comment type="caution">
    <text evidence="1">The sequence shown here is derived from an EMBL/GenBank/DDBJ whole genome shotgun (WGS) entry which is preliminary data.</text>
</comment>
<proteinExistence type="predicted"/>
<evidence type="ECO:0000313" key="4">
    <source>
        <dbReference type="Proteomes" id="UP000636800"/>
    </source>
</evidence>
<protein>
    <submittedName>
        <fullName evidence="1">Uncharacterized protein</fullName>
    </submittedName>
</protein>
<evidence type="ECO:0000313" key="2">
    <source>
        <dbReference type="EMBL" id="KAG0493645.1"/>
    </source>
</evidence>
<evidence type="ECO:0000313" key="5">
    <source>
        <dbReference type="Proteomes" id="UP000639772"/>
    </source>
</evidence>
<sequence length="127" mass="13912">MGTANGDFGTSVDGRVHKSLRVELADGGRRHGVPILAWPMHSDQPINAELVTTVLRTGMWIREWGDRGEMVTAAKIKEAITRLMTGEEGKEVTRRAREIGQKLRAAVDDGGCSKDDLDGFIARVSRP</sequence>
<name>A0A835RTH5_VANPL</name>
<dbReference type="Gene3D" id="3.40.50.2000">
    <property type="entry name" value="Glycogen Phosphorylase B"/>
    <property type="match status" value="1"/>
</dbReference>
<dbReference type="GO" id="GO:0008194">
    <property type="term" value="F:UDP-glycosyltransferase activity"/>
    <property type="evidence" value="ECO:0007669"/>
    <property type="project" value="UniProtKB-ARBA"/>
</dbReference>
<dbReference type="PANTHER" id="PTHR48044">
    <property type="entry name" value="GLYCOSYLTRANSFERASE"/>
    <property type="match status" value="1"/>
</dbReference>
<dbReference type="PANTHER" id="PTHR48044:SF22">
    <property type="entry name" value="GLYCOSYLTRANSFERASE"/>
    <property type="match status" value="1"/>
</dbReference>